<name>A0A857A8F7_9ACTO</name>
<dbReference type="Pfam" id="PF08798">
    <property type="entry name" value="CRISPR_assoc"/>
    <property type="match status" value="1"/>
</dbReference>
<dbReference type="NCBIfam" id="TIGR01907">
    <property type="entry name" value="casE_Cse3"/>
    <property type="match status" value="1"/>
</dbReference>
<dbReference type="AlphaFoldDB" id="A0A857A8F7"/>
<proteinExistence type="predicted"/>
<dbReference type="SUPFAM" id="SSF117987">
    <property type="entry name" value="CRISPR-associated protein"/>
    <property type="match status" value="2"/>
</dbReference>
<accession>A0A857A8F7</accession>
<dbReference type="CDD" id="cd09727">
    <property type="entry name" value="Cas6_I-E"/>
    <property type="match status" value="1"/>
</dbReference>
<dbReference type="Proteomes" id="UP000424490">
    <property type="component" value="Chromosome"/>
</dbReference>
<dbReference type="Gene3D" id="3.30.70.1210">
    <property type="entry name" value="Crispr-associated protein, domain 2"/>
    <property type="match status" value="1"/>
</dbReference>
<sequence>MYLTRIYLNPHRRGAKQLMRSRQTLHAAVLNCFPPSVLDDPGAPRVLWRLDRPPAVRGAAPRQGSPSCSLYISSPVAPDPSHIVEEAGYATEGGVVIRDMSSFLEGLWAGQRWGFRLCVNPTFREGSQVNARGRKKVLAHVTQDQQTQWVLERAEKCGFRVLTSAELGGELPVLEDSDGQRVDGANLLINGVERSIAEFKRGERRVTLGVATFEGVLEVTDPDALRRVLTHGIGRGKAYGCGLMTLARP</sequence>
<reference evidence="1 2" key="1">
    <citation type="submission" date="2019-11" db="EMBL/GenBank/DDBJ databases">
        <title>FDA dAtabase for Regulatory Grade micrObial Sequences (FDA-ARGOS): Supporting development and validation of Infectious Disease Dx tests.</title>
        <authorList>
            <person name="Stonesifer R."/>
            <person name="Tallon L."/>
            <person name="Sadzewicz L."/>
            <person name="Vavikolanu K."/>
            <person name="Mehta A."/>
            <person name="Aluvathingal J."/>
            <person name="Nadendla S."/>
            <person name="Myers T."/>
            <person name="Yan Y."/>
            <person name="Sichtig H."/>
        </authorList>
    </citation>
    <scope>NUCLEOTIDE SEQUENCE [LARGE SCALE GENOMIC DNA]</scope>
    <source>
        <strain evidence="1 2">FDAARGOS_732</strain>
    </source>
</reference>
<organism evidence="1 2">
    <name type="scientific">Schaalia odontolytica</name>
    <dbReference type="NCBI Taxonomy" id="1660"/>
    <lineage>
        <taxon>Bacteria</taxon>
        <taxon>Bacillati</taxon>
        <taxon>Actinomycetota</taxon>
        <taxon>Actinomycetes</taxon>
        <taxon>Actinomycetales</taxon>
        <taxon>Actinomycetaceae</taxon>
        <taxon>Schaalia</taxon>
    </lineage>
</organism>
<evidence type="ECO:0000313" key="2">
    <source>
        <dbReference type="Proteomes" id="UP000424490"/>
    </source>
</evidence>
<dbReference type="SMART" id="SM01101">
    <property type="entry name" value="CRISPR_assoc"/>
    <property type="match status" value="1"/>
</dbReference>
<protein>
    <submittedName>
        <fullName evidence="1">Type I-E CRISPR-associated protein Cas6/Cse3/CasE</fullName>
    </submittedName>
</protein>
<dbReference type="EMBL" id="CP046315">
    <property type="protein sequence ID" value="QGS10333.1"/>
    <property type="molecule type" value="Genomic_DNA"/>
</dbReference>
<dbReference type="RefSeq" id="WP_004565438.1">
    <property type="nucleotide sequence ID" value="NZ_CP046315.1"/>
</dbReference>
<evidence type="ECO:0000313" key="1">
    <source>
        <dbReference type="EMBL" id="QGS10333.1"/>
    </source>
</evidence>
<dbReference type="Gene3D" id="3.30.70.1200">
    <property type="entry name" value="Crispr-associated protein, domain 1"/>
    <property type="match status" value="1"/>
</dbReference>
<dbReference type="InterPro" id="IPR010179">
    <property type="entry name" value="CRISPR-assoc_prot_Cse3"/>
</dbReference>
<gene>
    <name evidence="1" type="primary">cas6e</name>
    <name evidence="1" type="ORF">FOC40_02210</name>
</gene>